<dbReference type="EMBL" id="AMVG01000513">
    <property type="protein sequence ID" value="EKJ38231.1"/>
    <property type="molecule type" value="Genomic_DNA"/>
</dbReference>
<comment type="caution">
    <text evidence="1">The sequence shown here is derived from an EMBL/GenBank/DDBJ whole genome shotgun (WGS) entry which is preliminary data.</text>
</comment>
<sequence>MLDHSGIGSR</sequence>
<protein>
    <submittedName>
        <fullName evidence="1">Uncharacterized protein</fullName>
    </submittedName>
</protein>
<reference evidence="1 2" key="1">
    <citation type="submission" date="2012-06" db="EMBL/GenBank/DDBJ databases">
        <title>Genomic anatomy of Escherichia coli O157:H7 outbreaks.</title>
        <authorList>
            <person name="Eppinger M."/>
            <person name="Daugherty S."/>
            <person name="Agrawal S."/>
            <person name="Galens K."/>
            <person name="Tallon L."/>
            <person name="Shefchek K."/>
            <person name="Parankush S."/>
            <person name="Cebula T.A."/>
            <person name="Feng P."/>
            <person name="Soderlund R."/>
            <person name="Mammel M.K."/>
            <person name="DebRoy C."/>
            <person name="Dudley E.G."/>
            <person name="Tarr P.I."/>
            <person name="Fraser-Liggett C."/>
            <person name="Ravel J."/>
        </authorList>
    </citation>
    <scope>NUCLEOTIDE SEQUENCE [LARGE SCALE GENOMIC DNA]</scope>
    <source>
        <strain evidence="1 2">EC1870</strain>
    </source>
</reference>
<evidence type="ECO:0000313" key="2">
    <source>
        <dbReference type="Proteomes" id="UP000006789"/>
    </source>
</evidence>
<evidence type="ECO:0000313" key="1">
    <source>
        <dbReference type="EMBL" id="EKJ38231.1"/>
    </source>
</evidence>
<gene>
    <name evidence="1" type="ORF">ECEC1870_4643</name>
</gene>
<dbReference type="Proteomes" id="UP000006789">
    <property type="component" value="Unassembled WGS sequence"/>
</dbReference>
<accession>A0AAV3H518</accession>
<name>A0AAV3H518_ECOLX</name>
<organism evidence="1 2">
    <name type="scientific">Escherichia coli EC1870</name>
    <dbReference type="NCBI Taxonomy" id="1005554"/>
    <lineage>
        <taxon>Bacteria</taxon>
        <taxon>Pseudomonadati</taxon>
        <taxon>Pseudomonadota</taxon>
        <taxon>Gammaproteobacteria</taxon>
        <taxon>Enterobacterales</taxon>
        <taxon>Enterobacteriaceae</taxon>
        <taxon>Escherichia</taxon>
    </lineage>
</organism>
<proteinExistence type="predicted"/>
<feature type="non-terminal residue" evidence="1">
    <location>
        <position position="10"/>
    </location>
</feature>